<evidence type="ECO:0000256" key="2">
    <source>
        <dbReference type="ARBA" id="ARBA00022676"/>
    </source>
</evidence>
<dbReference type="KEGG" id="sphi:TS85_00330"/>
<dbReference type="GO" id="GO:0016757">
    <property type="term" value="F:glycosyltransferase activity"/>
    <property type="evidence" value="ECO:0007669"/>
    <property type="project" value="UniProtKB-KW"/>
</dbReference>
<evidence type="ECO:0000256" key="3">
    <source>
        <dbReference type="ARBA" id="ARBA00022679"/>
    </source>
</evidence>
<dbReference type="Proteomes" id="UP000032300">
    <property type="component" value="Chromosome"/>
</dbReference>
<dbReference type="AlphaFoldDB" id="A0A7U5BE98"/>
<dbReference type="EMBL" id="CP010836">
    <property type="protein sequence ID" value="AJP70605.1"/>
    <property type="molecule type" value="Genomic_DNA"/>
</dbReference>
<reference evidence="6 7" key="2">
    <citation type="submission" date="2015-02" db="EMBL/GenBank/DDBJ databases">
        <title>The complete genome of Sphingomonas hengshuiensis sp. WHSC-8 isolated from soil of Hengshui Lake.</title>
        <authorList>
            <person name="Wei S."/>
            <person name="Guo J."/>
            <person name="Su C."/>
            <person name="Wu R."/>
            <person name="Zhang Z."/>
            <person name="Liang K."/>
            <person name="Li H."/>
            <person name="Wang T."/>
            <person name="Liu H."/>
            <person name="Zhang C."/>
            <person name="Li Z."/>
            <person name="Wang Q."/>
            <person name="Meng J."/>
        </authorList>
    </citation>
    <scope>NUCLEOTIDE SEQUENCE [LARGE SCALE GENOMIC DNA]</scope>
    <source>
        <strain evidence="6 7">WHSC-8</strain>
    </source>
</reference>
<dbReference type="Pfam" id="PF00535">
    <property type="entry name" value="Glycos_transf_2"/>
    <property type="match status" value="1"/>
</dbReference>
<dbReference type="InterPro" id="IPR029044">
    <property type="entry name" value="Nucleotide-diphossugar_trans"/>
</dbReference>
<keyword evidence="3" id="KW-0808">Transferase</keyword>
<dbReference type="Gene3D" id="3.90.550.10">
    <property type="entry name" value="Spore Coat Polysaccharide Biosynthesis Protein SpsA, Chain A"/>
    <property type="match status" value="1"/>
</dbReference>
<dbReference type="InterPro" id="IPR050834">
    <property type="entry name" value="Glycosyltransf_2"/>
</dbReference>
<evidence type="ECO:0000259" key="5">
    <source>
        <dbReference type="Pfam" id="PF00535"/>
    </source>
</evidence>
<gene>
    <name evidence="6" type="ORF">TS85_00330</name>
</gene>
<feature type="domain" description="Glycosyltransferase 2-like" evidence="5">
    <location>
        <begin position="448"/>
        <end position="559"/>
    </location>
</feature>
<accession>A0A7U5BE98</accession>
<dbReference type="PANTHER" id="PTHR43685:SF5">
    <property type="entry name" value="GLYCOSYLTRANSFERASE EPSE-RELATED"/>
    <property type="match status" value="1"/>
</dbReference>
<evidence type="ECO:0000313" key="7">
    <source>
        <dbReference type="Proteomes" id="UP000032300"/>
    </source>
</evidence>
<evidence type="ECO:0000313" key="6">
    <source>
        <dbReference type="EMBL" id="AJP70605.1"/>
    </source>
</evidence>
<organism evidence="6 7">
    <name type="scientific">Sphingomonas hengshuiensis</name>
    <dbReference type="NCBI Taxonomy" id="1609977"/>
    <lineage>
        <taxon>Bacteria</taxon>
        <taxon>Pseudomonadati</taxon>
        <taxon>Pseudomonadota</taxon>
        <taxon>Alphaproteobacteria</taxon>
        <taxon>Sphingomonadales</taxon>
        <taxon>Sphingomonadaceae</taxon>
        <taxon>Sphingomonas</taxon>
    </lineage>
</organism>
<dbReference type="PANTHER" id="PTHR43685">
    <property type="entry name" value="GLYCOSYLTRANSFERASE"/>
    <property type="match status" value="1"/>
</dbReference>
<sequence>MRVLIAERVVLRRLLSRSFREEKFGAFDHIVRVVAADVKQVEAMLLAGGLERAVARYLDPDIDDLEFVLEDAESIKPAETGQEARRLAIRLIADCVAMLRLLRLQADVDTAPFKAKEPLHQVARWLRKLRPDISQNLWQIGRGEVSDLAELEADAGTRVELYMSALRSSRTGPINLPTPEVVAPPPEAKRSGKPAAKAETAGRASKADAPAKPAPEPIENSFPVYLRTEACFNDYLPTFRSQSNALERVALRERSWRTRELLARTASEGIMAYDALVDFCRTIRGYSSARAAATLLGFDAHRARCMASLARIVANQGLSERDATDALEIYQALHAIAPQALRAIDYIQFCILKLARGEIDAASGLLEQSKLEQDNPLEAALLFSNILRAYTRQDAMGGANSFEHLQPLNLLYRKYGMEPVRRRESANPFSGLHAGPLDHYINDGPKVTVLMTTYNPTVDMSVAVNSVLAQSWRNLELIIIDDCSADDLFTTVKAWEERDPRIKVLRQSVNGGTYVAKNQGLAVADGEFITCHDSDDWSHPRKIEHQMETLARSDAPACSSQWVRASLDLEFLLFSGSGFLSYENPSSLLYRRDAIRDRVGFYDSVRTGADSEMKHRIETVFGKSVVEASEVPLAFGLVHDGALTANTLGRGWFSPERRFYRSAWRAWHDRIAEGSDDPYLPLETLPRRFEVPPGIRPNRPEPKPEGHREQFDVVMISDFRMGGGNTMSTLEEILAQNKGGLRTAICQVGAFRKGFFHKEFIDSKVQEAVSAGLVEWIDLSEQVDTKLLTIRYPGVFQFADRLESGIQPETVMVILNQPPAEANSLDRRYDVEDCRANIDRIFGRQQKWAPIGPAVRDAIDPASAIGLLTESDWVNIVDVSEYSGPRSGFVGDRPVLGRHGRDDYSKWPETREAVFQAYPDTPDFAVRILGGAASLKPLIGEQVPDNWTVLEFNSVRVPKYLETIDFFVFHHHPARIEAFGRTVIEAMAAGCVAILPPSFRPLFQDSVIYCSPAEVKAVAINLYKDLERFKHLSKKGYDFVCKNFGYEAHSSRLNLLGVGSRVIGD</sequence>
<evidence type="ECO:0000256" key="4">
    <source>
        <dbReference type="SAM" id="MobiDB-lite"/>
    </source>
</evidence>
<dbReference type="InterPro" id="IPR001173">
    <property type="entry name" value="Glyco_trans_2-like"/>
</dbReference>
<keyword evidence="7" id="KW-1185">Reference proteome</keyword>
<dbReference type="Gene3D" id="3.40.50.2000">
    <property type="entry name" value="Glycogen Phosphorylase B"/>
    <property type="match status" value="1"/>
</dbReference>
<name>A0A7U5BE98_9SPHN</name>
<comment type="similarity">
    <text evidence="1">Belongs to the glycosyltransferase 2 family.</text>
</comment>
<evidence type="ECO:0000256" key="1">
    <source>
        <dbReference type="ARBA" id="ARBA00006739"/>
    </source>
</evidence>
<dbReference type="SUPFAM" id="SSF53448">
    <property type="entry name" value="Nucleotide-diphospho-sugar transferases"/>
    <property type="match status" value="1"/>
</dbReference>
<protein>
    <recommendedName>
        <fullName evidence="5">Glycosyltransferase 2-like domain-containing protein</fullName>
    </recommendedName>
</protein>
<dbReference type="SUPFAM" id="SSF53756">
    <property type="entry name" value="UDP-Glycosyltransferase/glycogen phosphorylase"/>
    <property type="match status" value="1"/>
</dbReference>
<feature type="region of interest" description="Disordered" evidence="4">
    <location>
        <begin position="173"/>
        <end position="215"/>
    </location>
</feature>
<dbReference type="CDD" id="cd00761">
    <property type="entry name" value="Glyco_tranf_GTA_type"/>
    <property type="match status" value="1"/>
</dbReference>
<keyword evidence="2" id="KW-0328">Glycosyltransferase</keyword>
<reference evidence="6 7" key="1">
    <citation type="journal article" date="2015" name="Int. J. Syst. Evol. Microbiol.">
        <title>Sphingomonas hengshuiensis sp. nov., isolated from lake wetland.</title>
        <authorList>
            <person name="Wei S."/>
            <person name="Wang T."/>
            <person name="Liu H."/>
            <person name="Zhang C."/>
            <person name="Guo J."/>
            <person name="Wang Q."/>
            <person name="Liang K."/>
            <person name="Zhang Z."/>
        </authorList>
    </citation>
    <scope>NUCLEOTIDE SEQUENCE [LARGE SCALE GENOMIC DNA]</scope>
    <source>
        <strain evidence="6 7">WHSC-8</strain>
    </source>
</reference>
<proteinExistence type="inferred from homology"/>